<feature type="region of interest" description="Disordered" evidence="2">
    <location>
        <begin position="1"/>
        <end position="56"/>
    </location>
</feature>
<dbReference type="RefSeq" id="XP_003477133.1">
    <property type="nucleotide sequence ID" value="XM_003477085.3"/>
</dbReference>
<proteinExistence type="inferred from homology"/>
<organism evidence="4 5">
    <name type="scientific">Cavia porcellus</name>
    <name type="common">Guinea pig</name>
    <dbReference type="NCBI Taxonomy" id="10141"/>
    <lineage>
        <taxon>Eukaryota</taxon>
        <taxon>Metazoa</taxon>
        <taxon>Chordata</taxon>
        <taxon>Craniata</taxon>
        <taxon>Vertebrata</taxon>
        <taxon>Euteleostomi</taxon>
        <taxon>Mammalia</taxon>
        <taxon>Eutheria</taxon>
        <taxon>Euarchontoglires</taxon>
        <taxon>Glires</taxon>
        <taxon>Rodentia</taxon>
        <taxon>Hystricomorpha</taxon>
        <taxon>Caviidae</taxon>
        <taxon>Cavia</taxon>
    </lineage>
</organism>
<dbReference type="InterPro" id="IPR040242">
    <property type="entry name" value="TPRG1-like"/>
</dbReference>
<dbReference type="GO" id="GO:0005737">
    <property type="term" value="C:cytoplasm"/>
    <property type="evidence" value="ECO:0007669"/>
    <property type="project" value="Ensembl"/>
</dbReference>
<name>H0VA41_CAVPO</name>
<dbReference type="Ensembl" id="ENSCPOT00000007509.3">
    <property type="protein sequence ID" value="ENSCPOP00000006708.3"/>
    <property type="gene ID" value="ENSCPOG00000007437.4"/>
</dbReference>
<reference evidence="4" key="3">
    <citation type="submission" date="2025-09" db="UniProtKB">
        <authorList>
            <consortium name="Ensembl"/>
        </authorList>
    </citation>
    <scope>IDENTIFICATION</scope>
    <source>
        <strain evidence="4">2N</strain>
    </source>
</reference>
<reference evidence="4" key="2">
    <citation type="submission" date="2025-08" db="UniProtKB">
        <authorList>
            <consortium name="Ensembl"/>
        </authorList>
    </citation>
    <scope>IDENTIFICATION</scope>
    <source>
        <strain evidence="4">2N</strain>
    </source>
</reference>
<dbReference type="Bgee" id="ENSCPOG00000007437">
    <property type="expression patterns" value="Expressed in zone of skin and 1 other cell type or tissue"/>
</dbReference>
<dbReference type="PANTHER" id="PTHR31108:SF6">
    <property type="entry name" value="TUMOR PROTEIN P63-REGULATED GENE 1 PROTEIN"/>
    <property type="match status" value="1"/>
</dbReference>
<feature type="domain" description="HSac2" evidence="3">
    <location>
        <begin position="72"/>
        <end position="244"/>
    </location>
</feature>
<dbReference type="EMBL" id="AAKN02012367">
    <property type="status" value="NOT_ANNOTATED_CDS"/>
    <property type="molecule type" value="Genomic_DNA"/>
</dbReference>
<dbReference type="HOGENOM" id="CLU_066718_0_0_1"/>
<dbReference type="CTD" id="285386"/>
<gene>
    <name evidence="4" type="primary">TPRG1</name>
</gene>
<dbReference type="GeneTree" id="ENSGT00390000001652"/>
<evidence type="ECO:0000256" key="1">
    <source>
        <dbReference type="ARBA" id="ARBA00009163"/>
    </source>
</evidence>
<dbReference type="FunCoup" id="H0VA41">
    <property type="interactions" value="347"/>
</dbReference>
<dbReference type="VEuPathDB" id="HostDB:ENSCPOG00000007437"/>
<dbReference type="STRING" id="10141.ENSCPOP00000006708"/>
<dbReference type="EMBL" id="AAKN02012366">
    <property type="status" value="NOT_ANNOTATED_CDS"/>
    <property type="molecule type" value="Genomic_DNA"/>
</dbReference>
<dbReference type="InterPro" id="IPR034753">
    <property type="entry name" value="hSac2"/>
</dbReference>
<comment type="similarity">
    <text evidence="1">Belongs to the TPRG1 family.</text>
</comment>
<dbReference type="PANTHER" id="PTHR31108">
    <property type="entry name" value="TUMOR PROTEIN P63-REGULATED GENE 1-LIKE PROTEIN"/>
    <property type="match status" value="1"/>
</dbReference>
<evidence type="ECO:0000256" key="2">
    <source>
        <dbReference type="SAM" id="MobiDB-lite"/>
    </source>
</evidence>
<dbReference type="PROSITE" id="PS51791">
    <property type="entry name" value="HSAC2"/>
    <property type="match status" value="1"/>
</dbReference>
<dbReference type="Proteomes" id="UP000005447">
    <property type="component" value="Unassembled WGS sequence"/>
</dbReference>
<dbReference type="GeneID" id="100731876"/>
<sequence length="279" mass="31583">MSTIGNFEGFQPVSLKQEGEDQLSETVHLSMEEEDPDSGQMPRGISRQSSVTKSTLYPNPYHKPFISRTYFVARPGAIETAMEDLKSHIANTTEETIQGFWLLTEIDHWNNEKERILLVTDKTLFICKYDFIMLCCVQLQQIPLSAVHRICLGKFAFPKMSLDKRPGEGLRIYWGSSEEQSFLSRWNPWSTAVPYATFTEHPMVYTSEKFLTLCKLSGFTSKLVPAIQNAQKNSTAPGREKGLMVLTQPILIETYTGLMSFIGNRNKLGYSLARGSIGF</sequence>
<protein>
    <submittedName>
        <fullName evidence="4">Tumor protein p63 regulated 1</fullName>
    </submittedName>
</protein>
<accession>H0VA41</accession>
<evidence type="ECO:0000313" key="4">
    <source>
        <dbReference type="Ensembl" id="ENSCPOP00000006708.3"/>
    </source>
</evidence>
<reference evidence="5" key="1">
    <citation type="journal article" date="2011" name="Nature">
        <title>A high-resolution map of human evolutionary constraint using 29 mammals.</title>
        <authorList>
            <person name="Lindblad-Toh K."/>
            <person name="Garber M."/>
            <person name="Zuk O."/>
            <person name="Lin M.F."/>
            <person name="Parker B.J."/>
            <person name="Washietl S."/>
            <person name="Kheradpour P."/>
            <person name="Ernst J."/>
            <person name="Jordan G."/>
            <person name="Mauceli E."/>
            <person name="Ward L.D."/>
            <person name="Lowe C.B."/>
            <person name="Holloway A.K."/>
            <person name="Clamp M."/>
            <person name="Gnerre S."/>
            <person name="Alfoldi J."/>
            <person name="Beal K."/>
            <person name="Chang J."/>
            <person name="Clawson H."/>
            <person name="Cuff J."/>
            <person name="Di Palma F."/>
            <person name="Fitzgerald S."/>
            <person name="Flicek P."/>
            <person name="Guttman M."/>
            <person name="Hubisz M.J."/>
            <person name="Jaffe D.B."/>
            <person name="Jungreis I."/>
            <person name="Kent W.J."/>
            <person name="Kostka D."/>
            <person name="Lara M."/>
            <person name="Martins A.L."/>
            <person name="Massingham T."/>
            <person name="Moltke I."/>
            <person name="Raney B.J."/>
            <person name="Rasmussen M.D."/>
            <person name="Robinson J."/>
            <person name="Stark A."/>
            <person name="Vilella A.J."/>
            <person name="Wen J."/>
            <person name="Xie X."/>
            <person name="Zody M.C."/>
            <person name="Baldwin J."/>
            <person name="Bloom T."/>
            <person name="Chin C.W."/>
            <person name="Heiman D."/>
            <person name="Nicol R."/>
            <person name="Nusbaum C."/>
            <person name="Young S."/>
            <person name="Wilkinson J."/>
            <person name="Worley K.C."/>
            <person name="Kovar C.L."/>
            <person name="Muzny D.M."/>
            <person name="Gibbs R.A."/>
            <person name="Cree A."/>
            <person name="Dihn H.H."/>
            <person name="Fowler G."/>
            <person name="Jhangiani S."/>
            <person name="Joshi V."/>
            <person name="Lee S."/>
            <person name="Lewis L.R."/>
            <person name="Nazareth L.V."/>
            <person name="Okwuonu G."/>
            <person name="Santibanez J."/>
            <person name="Warren W.C."/>
            <person name="Mardis E.R."/>
            <person name="Weinstock G.M."/>
            <person name="Wilson R.K."/>
            <person name="Delehaunty K."/>
            <person name="Dooling D."/>
            <person name="Fronik C."/>
            <person name="Fulton L."/>
            <person name="Fulton B."/>
            <person name="Graves T."/>
            <person name="Minx P."/>
            <person name="Sodergren E."/>
            <person name="Birney E."/>
            <person name="Margulies E.H."/>
            <person name="Herrero J."/>
            <person name="Green E.D."/>
            <person name="Haussler D."/>
            <person name="Siepel A."/>
            <person name="Goldman N."/>
            <person name="Pollard K.S."/>
            <person name="Pedersen J.S."/>
            <person name="Lander E.S."/>
            <person name="Kellis M."/>
        </authorList>
    </citation>
    <scope>NUCLEOTIDE SEQUENCE [LARGE SCALE GENOMIC DNA]</scope>
    <source>
        <strain evidence="5">2N</strain>
    </source>
</reference>
<dbReference type="InterPro" id="IPR022158">
    <property type="entry name" value="Inositol_phosphatase"/>
</dbReference>
<keyword evidence="5" id="KW-1185">Reference proteome</keyword>
<dbReference type="OrthoDB" id="10012704at2759"/>
<dbReference type="AlphaFoldDB" id="H0VA41"/>
<feature type="compositionally biased region" description="Polar residues" evidence="2">
    <location>
        <begin position="46"/>
        <end position="56"/>
    </location>
</feature>
<dbReference type="Pfam" id="PF12456">
    <property type="entry name" value="hSac2"/>
    <property type="match status" value="1"/>
</dbReference>
<dbReference type="KEGG" id="cpoc:100731876"/>
<dbReference type="OMA" id="IIQGFWL"/>
<dbReference type="eggNOG" id="ENOG502QSYP">
    <property type="taxonomic scope" value="Eukaryota"/>
</dbReference>
<evidence type="ECO:0000259" key="3">
    <source>
        <dbReference type="PROSITE" id="PS51791"/>
    </source>
</evidence>
<evidence type="ECO:0000313" key="5">
    <source>
        <dbReference type="Proteomes" id="UP000005447"/>
    </source>
</evidence>
<dbReference type="InParanoid" id="H0VA41"/>